<evidence type="ECO:0000313" key="4">
    <source>
        <dbReference type="EMBL" id="KAG2446954.1"/>
    </source>
</evidence>
<dbReference type="AlphaFoldDB" id="A0A835WG43"/>
<evidence type="ECO:0000313" key="5">
    <source>
        <dbReference type="Proteomes" id="UP000613740"/>
    </source>
</evidence>
<feature type="compositionally biased region" description="Pro residues" evidence="1">
    <location>
        <begin position="437"/>
        <end position="447"/>
    </location>
</feature>
<dbReference type="InterPro" id="IPR024616">
    <property type="entry name" value="Pherophorin"/>
</dbReference>
<dbReference type="EMBL" id="JAEHOD010000024">
    <property type="protein sequence ID" value="KAG2446954.1"/>
    <property type="molecule type" value="Genomic_DNA"/>
</dbReference>
<feature type="compositionally biased region" description="Pro residues" evidence="1">
    <location>
        <begin position="386"/>
        <end position="396"/>
    </location>
</feature>
<evidence type="ECO:0000259" key="3">
    <source>
        <dbReference type="Pfam" id="PF12499"/>
    </source>
</evidence>
<feature type="compositionally biased region" description="Pro residues" evidence="1">
    <location>
        <begin position="369"/>
        <end position="379"/>
    </location>
</feature>
<feature type="domain" description="Pherophorin" evidence="3">
    <location>
        <begin position="74"/>
        <end position="221"/>
    </location>
</feature>
<dbReference type="Proteomes" id="UP000613740">
    <property type="component" value="Unassembled WGS sequence"/>
</dbReference>
<keyword evidence="2" id="KW-0732">Signal</keyword>
<dbReference type="Pfam" id="PF12499">
    <property type="entry name" value="DUF3707"/>
    <property type="match status" value="1"/>
</dbReference>
<sequence length="509" mass="51836">MAHRLSCQHRSLLLLAGVACLALLSTAQAASGRALLGKKGPAPSPSPIPADARKGMGWVSDQFTLVRKTKCDATFYHSSLVLNITRPDRWTVCFDISTMAPNGKYACHAAPTAGQVDTVQVLSTAACAKSIDTVTVDGKAWEEYAWVKATNILSINKLASAPLVGSKPFVHTVCVGLDATADACNSLNEFCAPTYGPDANACGVLISDAVSTTTGEPSCCPVYRSSFGAAPIQAAYTFRVSGRFTGTGMNCGLVNKNENISAQFEQAIVTAYGKALSMQPAQFQVVNTDCRVKSFEAIIKMTGLTDPDAVVKSSSTYLRSIAKTLGFEKVRAVPYVPSPPSPPKPKRSPSPAPSPSPKTQGFNETQVPTPTPAPKPAPSPAVNGPSPAPAPTPVPSPAVSGPSPAPAPTPVPSPAVNGPSPVPAPTPVPSPAVDGPSPAPAPTPVPSPAVNGPSPSPSPAAGPSPTPSPSPAVYPIVPLANQPPSPAPSYGGASPSPSQQQGPAPSYGG</sequence>
<protein>
    <recommendedName>
        <fullName evidence="3">Pherophorin domain-containing protein</fullName>
    </recommendedName>
</protein>
<feature type="signal peptide" evidence="2">
    <location>
        <begin position="1"/>
        <end position="29"/>
    </location>
</feature>
<organism evidence="4 5">
    <name type="scientific">Chlamydomonas schloesseri</name>
    <dbReference type="NCBI Taxonomy" id="2026947"/>
    <lineage>
        <taxon>Eukaryota</taxon>
        <taxon>Viridiplantae</taxon>
        <taxon>Chlorophyta</taxon>
        <taxon>core chlorophytes</taxon>
        <taxon>Chlorophyceae</taxon>
        <taxon>CS clade</taxon>
        <taxon>Chlamydomonadales</taxon>
        <taxon>Chlamydomonadaceae</taxon>
        <taxon>Chlamydomonas</taxon>
    </lineage>
</organism>
<feature type="compositionally biased region" description="Pro residues" evidence="1">
    <location>
        <begin position="403"/>
        <end position="413"/>
    </location>
</feature>
<accession>A0A835WG43</accession>
<dbReference type="OrthoDB" id="539450at2759"/>
<feature type="region of interest" description="Disordered" evidence="1">
    <location>
        <begin position="333"/>
        <end position="509"/>
    </location>
</feature>
<reference evidence="4" key="1">
    <citation type="journal article" date="2020" name="bioRxiv">
        <title>Comparative genomics of Chlamydomonas.</title>
        <authorList>
            <person name="Craig R.J."/>
            <person name="Hasan A.R."/>
            <person name="Ness R.W."/>
            <person name="Keightley P.D."/>
        </authorList>
    </citation>
    <scope>NUCLEOTIDE SEQUENCE</scope>
    <source>
        <strain evidence="4">CCAP 11/173</strain>
    </source>
</reference>
<keyword evidence="5" id="KW-1185">Reference proteome</keyword>
<dbReference type="PANTHER" id="PTHR48148:SF3">
    <property type="entry name" value="KERATINOCYTE PROLINE-RICH PROTEIN"/>
    <property type="match status" value="1"/>
</dbReference>
<comment type="caution">
    <text evidence="4">The sequence shown here is derived from an EMBL/GenBank/DDBJ whole genome shotgun (WGS) entry which is preliminary data.</text>
</comment>
<feature type="compositionally biased region" description="Pro residues" evidence="1">
    <location>
        <begin position="336"/>
        <end position="356"/>
    </location>
</feature>
<evidence type="ECO:0000256" key="1">
    <source>
        <dbReference type="SAM" id="MobiDB-lite"/>
    </source>
</evidence>
<feature type="compositionally biased region" description="Low complexity" evidence="1">
    <location>
        <begin position="488"/>
        <end position="509"/>
    </location>
</feature>
<feature type="compositionally biased region" description="Pro residues" evidence="1">
    <location>
        <begin position="454"/>
        <end position="472"/>
    </location>
</feature>
<proteinExistence type="predicted"/>
<evidence type="ECO:0000256" key="2">
    <source>
        <dbReference type="SAM" id="SignalP"/>
    </source>
</evidence>
<name>A0A835WG43_9CHLO</name>
<feature type="chain" id="PRO_5032590422" description="Pherophorin domain-containing protein" evidence="2">
    <location>
        <begin position="30"/>
        <end position="509"/>
    </location>
</feature>
<dbReference type="PRINTS" id="PR01217">
    <property type="entry name" value="PRICHEXTENSN"/>
</dbReference>
<gene>
    <name evidence="4" type="ORF">HYH02_008108</name>
</gene>
<feature type="compositionally biased region" description="Pro residues" evidence="1">
    <location>
        <begin position="420"/>
        <end position="430"/>
    </location>
</feature>
<dbReference type="PANTHER" id="PTHR48148">
    <property type="entry name" value="KERATINOCYTE PROLINE-RICH PROTEIN"/>
    <property type="match status" value="1"/>
</dbReference>